<name>A0A8B8C1I8_CRAVI</name>
<dbReference type="GeneID" id="111114780"/>
<proteinExistence type="inferred from homology"/>
<accession>A0A8B8C1I8</accession>
<dbReference type="RefSeq" id="XP_022308959.1">
    <property type="nucleotide sequence ID" value="XM_022453251.1"/>
</dbReference>
<keyword evidence="4" id="KW-1185">Reference proteome</keyword>
<evidence type="ECO:0000256" key="3">
    <source>
        <dbReference type="ARBA" id="ARBA00022840"/>
    </source>
</evidence>
<evidence type="ECO:0000256" key="1">
    <source>
        <dbReference type="ARBA" id="ARBA00007381"/>
    </source>
</evidence>
<dbReference type="PANTHER" id="PTHR14187:SF5">
    <property type="entry name" value="HEAT SHOCK 70 KDA PROTEIN 12A"/>
    <property type="match status" value="1"/>
</dbReference>
<protein>
    <submittedName>
        <fullName evidence="5">Heat shock 70 kDa protein 12B-like</fullName>
    </submittedName>
</protein>
<dbReference type="InterPro" id="IPR043129">
    <property type="entry name" value="ATPase_NBD"/>
</dbReference>
<dbReference type="GO" id="GO:0140662">
    <property type="term" value="F:ATP-dependent protein folding chaperone"/>
    <property type="evidence" value="ECO:0007669"/>
    <property type="project" value="InterPro"/>
</dbReference>
<evidence type="ECO:0000313" key="5">
    <source>
        <dbReference type="RefSeq" id="XP_022308959.1"/>
    </source>
</evidence>
<dbReference type="KEGG" id="cvn:111114780"/>
<dbReference type="Pfam" id="PF00012">
    <property type="entry name" value="HSP70"/>
    <property type="match status" value="1"/>
</dbReference>
<keyword evidence="3" id="KW-0067">ATP-binding</keyword>
<comment type="similarity">
    <text evidence="1">Belongs to the heat shock protein 70 family.</text>
</comment>
<dbReference type="GO" id="GO:0005524">
    <property type="term" value="F:ATP binding"/>
    <property type="evidence" value="ECO:0007669"/>
    <property type="project" value="UniProtKB-KW"/>
</dbReference>
<organism evidence="4 5">
    <name type="scientific">Crassostrea virginica</name>
    <name type="common">Eastern oyster</name>
    <dbReference type="NCBI Taxonomy" id="6565"/>
    <lineage>
        <taxon>Eukaryota</taxon>
        <taxon>Metazoa</taxon>
        <taxon>Spiralia</taxon>
        <taxon>Lophotrochozoa</taxon>
        <taxon>Mollusca</taxon>
        <taxon>Bivalvia</taxon>
        <taxon>Autobranchia</taxon>
        <taxon>Pteriomorphia</taxon>
        <taxon>Ostreida</taxon>
        <taxon>Ostreoidea</taxon>
        <taxon>Ostreidae</taxon>
        <taxon>Crassostrea</taxon>
    </lineage>
</organism>
<sequence length="569" mass="64415">MSTAIYDEIFDFKLVAALDLGTTYSGYAYSFMEDPNAIFFPQSWYAGEGQLASLKTPTCLLLNQDRSLNSFGYTAENRYVHLASEDKHKDYYFFLRFKMNLHWKDMSLDYEIPDITGKSAPAIHVFSLSIQYLKEHLLQTLQERGASMENSQIKFVLCVPAIWTESVKRFMREAAVLAGIHTNQLILALEPEAASICCQRVPDEHMSFGTRDLIRSPGMQYLVADVGGGTADFSVHEVNEDGTLTDGAYAGTNVDEEFLKLFEQIFGEKTIRKLIQRDMEEFLVILRGFEIKKRLVCEAFNESVSVSLAPVLSKRARKNARTIRKFLIKANLKHLVTFSDNKIKFSSILIKSLFRTSITGIVDHISSLVGKHPEINHILLVGGFSESRLLQEELKKLIPNQTFIIPNDSGLSVLKGAVHYGHNPLSITSRIMKYSYGVASDSLFQENKHPLTRKYQDDAGEARCRGAFRVLIAKGTKVSTCGVEVERITEPIQAIQTEVSERIYYTDNEQQAVVDERCRLLKEYTHVLPKNVGKPRLVKSSFTFGLTEIRYHAEVVETGEQIQEALDLR</sequence>
<evidence type="ECO:0000313" key="4">
    <source>
        <dbReference type="Proteomes" id="UP000694844"/>
    </source>
</evidence>
<dbReference type="InterPro" id="IPR013126">
    <property type="entry name" value="Hsp_70_fam"/>
</dbReference>
<dbReference type="Proteomes" id="UP000694844">
    <property type="component" value="Chromosome 9"/>
</dbReference>
<gene>
    <name evidence="5" type="primary">LOC111114780</name>
</gene>
<dbReference type="PANTHER" id="PTHR14187">
    <property type="entry name" value="ALPHA KINASE/ELONGATION FACTOR 2 KINASE"/>
    <property type="match status" value="1"/>
</dbReference>
<dbReference type="AlphaFoldDB" id="A0A8B8C1I8"/>
<dbReference type="CDD" id="cd10229">
    <property type="entry name" value="ASKHA_NBD_HSP70_HSPA12"/>
    <property type="match status" value="1"/>
</dbReference>
<dbReference type="OrthoDB" id="2963168at2759"/>
<dbReference type="Gene3D" id="3.30.420.40">
    <property type="match status" value="2"/>
</dbReference>
<keyword evidence="2" id="KW-0547">Nucleotide-binding</keyword>
<dbReference type="SUPFAM" id="SSF53067">
    <property type="entry name" value="Actin-like ATPase domain"/>
    <property type="match status" value="2"/>
</dbReference>
<reference evidence="5" key="1">
    <citation type="submission" date="2025-08" db="UniProtKB">
        <authorList>
            <consortium name="RefSeq"/>
        </authorList>
    </citation>
    <scope>IDENTIFICATION</scope>
    <source>
        <tissue evidence="5">Whole sample</tissue>
    </source>
</reference>
<evidence type="ECO:0000256" key="2">
    <source>
        <dbReference type="ARBA" id="ARBA00022741"/>
    </source>
</evidence>